<protein>
    <submittedName>
        <fullName evidence="1">Uncharacterized protein</fullName>
    </submittedName>
</protein>
<reference evidence="1 2" key="1">
    <citation type="submission" date="2017-05" db="EMBL/GenBank/DDBJ databases">
        <authorList>
            <person name="Song R."/>
            <person name="Chenine A.L."/>
            <person name="Ruprecht R.M."/>
        </authorList>
    </citation>
    <scope>NUCLEOTIDE SEQUENCE [LARGE SCALE GENOMIC DNA]</scope>
    <source>
        <strain evidence="1 2">CECT 8663</strain>
    </source>
</reference>
<dbReference type="Proteomes" id="UP000220836">
    <property type="component" value="Unassembled WGS sequence"/>
</dbReference>
<keyword evidence="2" id="KW-1185">Reference proteome</keyword>
<gene>
    <name evidence="1" type="ORF">PEV8663_01294</name>
</gene>
<proteinExistence type="predicted"/>
<sequence>MGLERATEKLDKYYSRLESGKAAKIKPSHVMKVIAKLQAKQALLQEELAAADKPSKQDRLENKLVTVGTQLERAHWLLDQIGS</sequence>
<evidence type="ECO:0000313" key="2">
    <source>
        <dbReference type="Proteomes" id="UP000220836"/>
    </source>
</evidence>
<name>A0A238K8L7_9RHOB</name>
<dbReference type="OrthoDB" id="7744760at2"/>
<dbReference type="EMBL" id="FXYH01000004">
    <property type="protein sequence ID" value="SMX38432.1"/>
    <property type="molecule type" value="Genomic_DNA"/>
</dbReference>
<dbReference type="AlphaFoldDB" id="A0A238K8L7"/>
<accession>A0A238K8L7</accession>
<evidence type="ECO:0000313" key="1">
    <source>
        <dbReference type="EMBL" id="SMX38432.1"/>
    </source>
</evidence>
<dbReference type="RefSeq" id="WP_097803839.1">
    <property type="nucleotide sequence ID" value="NZ_FXYH01000004.1"/>
</dbReference>
<organism evidence="1 2">
    <name type="scientific">Pelagimonas varians</name>
    <dbReference type="NCBI Taxonomy" id="696760"/>
    <lineage>
        <taxon>Bacteria</taxon>
        <taxon>Pseudomonadati</taxon>
        <taxon>Pseudomonadota</taxon>
        <taxon>Alphaproteobacteria</taxon>
        <taxon>Rhodobacterales</taxon>
        <taxon>Roseobacteraceae</taxon>
        <taxon>Pelagimonas</taxon>
    </lineage>
</organism>